<dbReference type="PANTHER" id="PTHR24128">
    <property type="entry name" value="HOMEOBOX PROTEIN WARIAI"/>
    <property type="match status" value="1"/>
</dbReference>
<protein>
    <submittedName>
        <fullName evidence="3">Uncharacterized protein</fullName>
    </submittedName>
</protein>
<name>A0AAN9IIU3_CLITE</name>
<dbReference type="Gene3D" id="1.25.40.20">
    <property type="entry name" value="Ankyrin repeat-containing domain"/>
    <property type="match status" value="2"/>
</dbReference>
<evidence type="ECO:0000256" key="2">
    <source>
        <dbReference type="PROSITE-ProRule" id="PRU00023"/>
    </source>
</evidence>
<dbReference type="SUPFAM" id="SSF48403">
    <property type="entry name" value="Ankyrin repeat"/>
    <property type="match status" value="1"/>
</dbReference>
<feature type="repeat" description="ANK" evidence="2">
    <location>
        <begin position="35"/>
        <end position="67"/>
    </location>
</feature>
<dbReference type="SMART" id="SM00248">
    <property type="entry name" value="ANK"/>
    <property type="match status" value="4"/>
</dbReference>
<dbReference type="InterPro" id="IPR002110">
    <property type="entry name" value="Ankyrin_rpt"/>
</dbReference>
<proteinExistence type="predicted"/>
<dbReference type="GO" id="GO:0005886">
    <property type="term" value="C:plasma membrane"/>
    <property type="evidence" value="ECO:0007669"/>
    <property type="project" value="UniProtKB-SubCell"/>
</dbReference>
<dbReference type="Proteomes" id="UP001359559">
    <property type="component" value="Unassembled WGS sequence"/>
</dbReference>
<gene>
    <name evidence="3" type="ORF">RJT34_25407</name>
</gene>
<evidence type="ECO:0000313" key="3">
    <source>
        <dbReference type="EMBL" id="KAK7280344.1"/>
    </source>
</evidence>
<dbReference type="PANTHER" id="PTHR24128:SF61">
    <property type="entry name" value="ANKYRIN REPEAT-CONTAINING PROTEIN BDA1-LIKE"/>
    <property type="match status" value="1"/>
</dbReference>
<dbReference type="AlphaFoldDB" id="A0AAN9IIU3"/>
<feature type="repeat" description="ANK" evidence="2">
    <location>
        <begin position="69"/>
        <end position="91"/>
    </location>
</feature>
<keyword evidence="4" id="KW-1185">Reference proteome</keyword>
<dbReference type="PROSITE" id="PS50088">
    <property type="entry name" value="ANK_REPEAT"/>
    <property type="match status" value="2"/>
</dbReference>
<dbReference type="InterPro" id="IPR036770">
    <property type="entry name" value="Ankyrin_rpt-contain_sf"/>
</dbReference>
<accession>A0AAN9IIU3</accession>
<dbReference type="Pfam" id="PF12796">
    <property type="entry name" value="Ank_2"/>
    <property type="match status" value="2"/>
</dbReference>
<comment type="caution">
    <text evidence="3">The sequence shown here is derived from an EMBL/GenBank/DDBJ whole genome shotgun (WGS) entry which is preliminary data.</text>
</comment>
<dbReference type="PROSITE" id="PS50297">
    <property type="entry name" value="ANK_REP_REGION"/>
    <property type="match status" value="1"/>
</dbReference>
<organism evidence="3 4">
    <name type="scientific">Clitoria ternatea</name>
    <name type="common">Butterfly pea</name>
    <dbReference type="NCBI Taxonomy" id="43366"/>
    <lineage>
        <taxon>Eukaryota</taxon>
        <taxon>Viridiplantae</taxon>
        <taxon>Streptophyta</taxon>
        <taxon>Embryophyta</taxon>
        <taxon>Tracheophyta</taxon>
        <taxon>Spermatophyta</taxon>
        <taxon>Magnoliopsida</taxon>
        <taxon>eudicotyledons</taxon>
        <taxon>Gunneridae</taxon>
        <taxon>Pentapetalae</taxon>
        <taxon>rosids</taxon>
        <taxon>fabids</taxon>
        <taxon>Fabales</taxon>
        <taxon>Fabaceae</taxon>
        <taxon>Papilionoideae</taxon>
        <taxon>50 kb inversion clade</taxon>
        <taxon>NPAAA clade</taxon>
        <taxon>indigoferoid/millettioid clade</taxon>
        <taxon>Phaseoleae</taxon>
        <taxon>Clitoria</taxon>
    </lineage>
</organism>
<keyword evidence="2" id="KW-0040">ANK repeat</keyword>
<comment type="subcellular location">
    <subcellularLocation>
        <location evidence="1">Cell membrane</location>
        <topology evidence="1">Peripheral membrane protein</topology>
        <orientation evidence="1">Cytoplasmic side</orientation>
    </subcellularLocation>
</comment>
<sequence>MNPKLLEAAATGNVDDLHRLIREDMFLLDNVSSVGAETPLHIASRRGHLSFVQEMLKLKKEFASEHNQDGFTPLHLASANNHLQIVHELLKFDDKLCTIPGKEQRLPLHCAVVKGRIDVMKELLSAHPDTIESKTATRETLLHLAVKNTQFDALKLLVEHAKVLKKEHVLNEKDNQGNTILHLAASRKQCEERIL</sequence>
<dbReference type="EMBL" id="JAYKXN010000006">
    <property type="protein sequence ID" value="KAK7280344.1"/>
    <property type="molecule type" value="Genomic_DNA"/>
</dbReference>
<evidence type="ECO:0000256" key="1">
    <source>
        <dbReference type="ARBA" id="ARBA00004413"/>
    </source>
</evidence>
<reference evidence="3 4" key="1">
    <citation type="submission" date="2024-01" db="EMBL/GenBank/DDBJ databases">
        <title>The genomes of 5 underutilized Papilionoideae crops provide insights into root nodulation and disease resistance.</title>
        <authorList>
            <person name="Yuan L."/>
        </authorList>
    </citation>
    <scope>NUCLEOTIDE SEQUENCE [LARGE SCALE GENOMIC DNA]</scope>
    <source>
        <strain evidence="3">LY-2023</strain>
        <tissue evidence="3">Leaf</tissue>
    </source>
</reference>
<evidence type="ECO:0000313" key="4">
    <source>
        <dbReference type="Proteomes" id="UP001359559"/>
    </source>
</evidence>